<dbReference type="PANTHER" id="PTHR13844">
    <property type="entry name" value="SWI/SNF-RELATED MATRIX-ASSOCIATED ACTIN-DEPENDENT REGULATOR OF CHROMATIN SUBFAMILY D"/>
    <property type="match status" value="1"/>
</dbReference>
<dbReference type="Gene3D" id="1.10.245.10">
    <property type="entry name" value="SWIB/MDM2 domain"/>
    <property type="match status" value="1"/>
</dbReference>
<dbReference type="AlphaFoldDB" id="A0A9D4UX71"/>
<reference evidence="2" key="1">
    <citation type="submission" date="2021-01" db="EMBL/GenBank/DDBJ databases">
        <title>Adiantum capillus-veneris genome.</title>
        <authorList>
            <person name="Fang Y."/>
            <person name="Liao Q."/>
        </authorList>
    </citation>
    <scope>NUCLEOTIDE SEQUENCE</scope>
    <source>
        <strain evidence="2">H3</strain>
        <tissue evidence="2">Leaf</tissue>
    </source>
</reference>
<evidence type="ECO:0000313" key="2">
    <source>
        <dbReference type="EMBL" id="KAI5075688.1"/>
    </source>
</evidence>
<dbReference type="Pfam" id="PF02201">
    <property type="entry name" value="SWIB"/>
    <property type="match status" value="1"/>
</dbReference>
<feature type="domain" description="DM2" evidence="1">
    <location>
        <begin position="25"/>
        <end position="83"/>
    </location>
</feature>
<dbReference type="PROSITE" id="PS51925">
    <property type="entry name" value="SWIB_MDM2"/>
    <property type="match status" value="1"/>
</dbReference>
<dbReference type="OrthoDB" id="10251073at2759"/>
<name>A0A9D4UX71_ADICA</name>
<keyword evidence="3" id="KW-1185">Reference proteome</keyword>
<dbReference type="CDD" id="cd10567">
    <property type="entry name" value="SWIB-MDM2_like"/>
    <property type="match status" value="1"/>
</dbReference>
<evidence type="ECO:0000313" key="3">
    <source>
        <dbReference type="Proteomes" id="UP000886520"/>
    </source>
</evidence>
<gene>
    <name evidence="2" type="ORF">GOP47_0009764</name>
</gene>
<evidence type="ECO:0000259" key="1">
    <source>
        <dbReference type="PROSITE" id="PS51925"/>
    </source>
</evidence>
<dbReference type="InterPro" id="IPR003121">
    <property type="entry name" value="SWIB_MDM2_domain"/>
</dbReference>
<sequence>MSNKVPKDELKNTLERDPKLELRGGSQSLYRVSSSLAPILQTSETTSPHALKRVWDYIKVHKLQTSTEKSQILCDPLLKKAFG</sequence>
<dbReference type="EMBL" id="JABFUD020000009">
    <property type="protein sequence ID" value="KAI5075688.1"/>
    <property type="molecule type" value="Genomic_DNA"/>
</dbReference>
<comment type="caution">
    <text evidence="2">The sequence shown here is derived from an EMBL/GenBank/DDBJ whole genome shotgun (WGS) entry which is preliminary data.</text>
</comment>
<dbReference type="Proteomes" id="UP000886520">
    <property type="component" value="Chromosome 9"/>
</dbReference>
<protein>
    <recommendedName>
        <fullName evidence="1">DM2 domain-containing protein</fullName>
    </recommendedName>
</protein>
<organism evidence="2 3">
    <name type="scientific">Adiantum capillus-veneris</name>
    <name type="common">Maidenhair fern</name>
    <dbReference type="NCBI Taxonomy" id="13818"/>
    <lineage>
        <taxon>Eukaryota</taxon>
        <taxon>Viridiplantae</taxon>
        <taxon>Streptophyta</taxon>
        <taxon>Embryophyta</taxon>
        <taxon>Tracheophyta</taxon>
        <taxon>Polypodiopsida</taxon>
        <taxon>Polypodiidae</taxon>
        <taxon>Polypodiales</taxon>
        <taxon>Pteridineae</taxon>
        <taxon>Pteridaceae</taxon>
        <taxon>Vittarioideae</taxon>
        <taxon>Adiantum</taxon>
    </lineage>
</organism>
<dbReference type="InterPro" id="IPR019835">
    <property type="entry name" value="SWIB_domain"/>
</dbReference>
<dbReference type="SMART" id="SM00151">
    <property type="entry name" value="SWIB"/>
    <property type="match status" value="1"/>
</dbReference>
<accession>A0A9D4UX71</accession>
<dbReference type="SUPFAM" id="SSF47592">
    <property type="entry name" value="SWIB/MDM2 domain"/>
    <property type="match status" value="1"/>
</dbReference>
<dbReference type="InterPro" id="IPR036885">
    <property type="entry name" value="SWIB_MDM2_dom_sf"/>
</dbReference>
<proteinExistence type="predicted"/>